<dbReference type="Gramene" id="evm.model.01.1660">
    <property type="protein sequence ID" value="cds.evm.model.01.1660"/>
    <property type="gene ID" value="evm.TU.01.1660"/>
</dbReference>
<reference evidence="1" key="2">
    <citation type="submission" date="2021-03" db="UniProtKB">
        <authorList>
            <consortium name="EnsemblPlants"/>
        </authorList>
    </citation>
    <scope>IDENTIFICATION</scope>
</reference>
<proteinExistence type="predicted"/>
<dbReference type="EnsemblPlants" id="evm.model.01.1660">
    <property type="protein sequence ID" value="cds.evm.model.01.1660"/>
    <property type="gene ID" value="evm.TU.01.1660"/>
</dbReference>
<evidence type="ECO:0000313" key="2">
    <source>
        <dbReference type="Proteomes" id="UP000596661"/>
    </source>
</evidence>
<dbReference type="EMBL" id="UZAU01000042">
    <property type="status" value="NOT_ANNOTATED_CDS"/>
    <property type="molecule type" value="Genomic_DNA"/>
</dbReference>
<dbReference type="PANTHER" id="PTHR48475:SF2">
    <property type="entry name" value="RIBONUCLEASE H"/>
    <property type="match status" value="1"/>
</dbReference>
<protein>
    <submittedName>
        <fullName evidence="1">Uncharacterized protein</fullName>
    </submittedName>
</protein>
<accession>A0A803NI06</accession>
<dbReference type="Proteomes" id="UP000596661">
    <property type="component" value="Chromosome 1"/>
</dbReference>
<organism evidence="1 2">
    <name type="scientific">Cannabis sativa</name>
    <name type="common">Hemp</name>
    <name type="synonym">Marijuana</name>
    <dbReference type="NCBI Taxonomy" id="3483"/>
    <lineage>
        <taxon>Eukaryota</taxon>
        <taxon>Viridiplantae</taxon>
        <taxon>Streptophyta</taxon>
        <taxon>Embryophyta</taxon>
        <taxon>Tracheophyta</taxon>
        <taxon>Spermatophyta</taxon>
        <taxon>Magnoliopsida</taxon>
        <taxon>eudicotyledons</taxon>
        <taxon>Gunneridae</taxon>
        <taxon>Pentapetalae</taxon>
        <taxon>rosids</taxon>
        <taxon>fabids</taxon>
        <taxon>Rosales</taxon>
        <taxon>Cannabaceae</taxon>
        <taxon>Cannabis</taxon>
    </lineage>
</organism>
<dbReference type="PANTHER" id="PTHR48475">
    <property type="entry name" value="RIBONUCLEASE H"/>
    <property type="match status" value="1"/>
</dbReference>
<name>A0A803NI06_CANSA</name>
<keyword evidence="2" id="KW-1185">Reference proteome</keyword>
<reference evidence="1" key="1">
    <citation type="submission" date="2018-11" db="EMBL/GenBank/DDBJ databases">
        <authorList>
            <person name="Grassa J C."/>
        </authorList>
    </citation>
    <scope>NUCLEOTIDE SEQUENCE [LARGE SCALE GENOMIC DNA]</scope>
</reference>
<dbReference type="AlphaFoldDB" id="A0A803NI06"/>
<dbReference type="OMA" id="ATHRREF"/>
<evidence type="ECO:0000313" key="1">
    <source>
        <dbReference type="EnsemblPlants" id="cds.evm.model.01.1660"/>
    </source>
</evidence>
<sequence>MEKIAMGHTPFSFAFGSEVMFPVKVNIATHRREFYNQEQNNELQSKSLDLLEEKCTESQVARATYQHRLTGYFNKRVQKRLFKVGDLVRRRVFANMRDLVARVFNPNWEGPYIIETMVGTGVYKSAWLNGSLIKKPLEQRASTTILPVIFLVML</sequence>